<evidence type="ECO:0000259" key="7">
    <source>
        <dbReference type="PROSITE" id="PS51999"/>
    </source>
</evidence>
<keyword evidence="5" id="KW-0175">Coiled coil</keyword>
<proteinExistence type="predicted"/>
<keyword evidence="1" id="KW-0479">Metal-binding</keyword>
<dbReference type="Pfam" id="PF06839">
    <property type="entry name" value="Zn_ribbon_GRF"/>
    <property type="match status" value="1"/>
</dbReference>
<dbReference type="OrthoDB" id="1112464at2759"/>
<keyword evidence="3" id="KW-0862">Zinc</keyword>
<keyword evidence="9" id="KW-1185">Reference proteome</keyword>
<keyword evidence="2 4" id="KW-0863">Zinc-finger</keyword>
<evidence type="ECO:0000256" key="4">
    <source>
        <dbReference type="PROSITE-ProRule" id="PRU01343"/>
    </source>
</evidence>
<comment type="caution">
    <text evidence="8">The sequence shown here is derived from an EMBL/GenBank/DDBJ whole genome shotgun (WGS) entry which is preliminary data.</text>
</comment>
<dbReference type="PROSITE" id="PS51999">
    <property type="entry name" value="ZF_GRF"/>
    <property type="match status" value="1"/>
</dbReference>
<protein>
    <recommendedName>
        <fullName evidence="7">GRF-type domain-containing protein</fullName>
    </recommendedName>
</protein>
<evidence type="ECO:0000256" key="5">
    <source>
        <dbReference type="SAM" id="Coils"/>
    </source>
</evidence>
<dbReference type="AlphaFoldDB" id="A0A6D2KJ31"/>
<sequence>MFQSTNSQSVTSSDNENGVLCYCHRPAKIVRAWTRRNPGRRFYSCIGRRGANGWVSCKFFDWFDKEEPHGWQHVALLEAEQTIKEQKAEIEGLKNKVRTQTHHSANAGNSNALVDILKERNEVLEREVLILRERSIVLRNVLVASSVGLVVLVGGVMAKWKCM</sequence>
<evidence type="ECO:0000313" key="9">
    <source>
        <dbReference type="Proteomes" id="UP000467841"/>
    </source>
</evidence>
<dbReference type="Proteomes" id="UP000467841">
    <property type="component" value="Unassembled WGS sequence"/>
</dbReference>
<feature type="transmembrane region" description="Helical" evidence="6">
    <location>
        <begin position="136"/>
        <end position="158"/>
    </location>
</feature>
<dbReference type="EMBL" id="CACVBM020001496">
    <property type="protein sequence ID" value="CAA7052255.1"/>
    <property type="molecule type" value="Genomic_DNA"/>
</dbReference>
<evidence type="ECO:0000313" key="8">
    <source>
        <dbReference type="EMBL" id="CAA7052255.1"/>
    </source>
</evidence>
<reference evidence="8" key="1">
    <citation type="submission" date="2020-01" db="EMBL/GenBank/DDBJ databases">
        <authorList>
            <person name="Mishra B."/>
        </authorList>
    </citation>
    <scope>NUCLEOTIDE SEQUENCE [LARGE SCALE GENOMIC DNA]</scope>
</reference>
<feature type="domain" description="GRF-type" evidence="7">
    <location>
        <begin position="21"/>
        <end position="66"/>
    </location>
</feature>
<gene>
    <name evidence="8" type="ORF">MERR_LOCUS39490</name>
</gene>
<organism evidence="8 9">
    <name type="scientific">Microthlaspi erraticum</name>
    <dbReference type="NCBI Taxonomy" id="1685480"/>
    <lineage>
        <taxon>Eukaryota</taxon>
        <taxon>Viridiplantae</taxon>
        <taxon>Streptophyta</taxon>
        <taxon>Embryophyta</taxon>
        <taxon>Tracheophyta</taxon>
        <taxon>Spermatophyta</taxon>
        <taxon>Magnoliopsida</taxon>
        <taxon>eudicotyledons</taxon>
        <taxon>Gunneridae</taxon>
        <taxon>Pentapetalae</taxon>
        <taxon>rosids</taxon>
        <taxon>malvids</taxon>
        <taxon>Brassicales</taxon>
        <taxon>Brassicaceae</taxon>
        <taxon>Coluteocarpeae</taxon>
        <taxon>Microthlaspi</taxon>
    </lineage>
</organism>
<keyword evidence="6" id="KW-0472">Membrane</keyword>
<dbReference type="InterPro" id="IPR010666">
    <property type="entry name" value="Znf_GRF"/>
</dbReference>
<evidence type="ECO:0000256" key="1">
    <source>
        <dbReference type="ARBA" id="ARBA00022723"/>
    </source>
</evidence>
<evidence type="ECO:0000256" key="6">
    <source>
        <dbReference type="SAM" id="Phobius"/>
    </source>
</evidence>
<dbReference type="Pfam" id="PF25464">
    <property type="entry name" value="DUF7900"/>
    <property type="match status" value="1"/>
</dbReference>
<feature type="coiled-coil region" evidence="5">
    <location>
        <begin position="76"/>
        <end position="134"/>
    </location>
</feature>
<dbReference type="PANTHER" id="PTHR33248">
    <property type="entry name" value="ZINC ION-BINDING PROTEIN"/>
    <property type="match status" value="1"/>
</dbReference>
<keyword evidence="6" id="KW-1133">Transmembrane helix</keyword>
<dbReference type="GO" id="GO:0008270">
    <property type="term" value="F:zinc ion binding"/>
    <property type="evidence" value="ECO:0007669"/>
    <property type="project" value="UniProtKB-KW"/>
</dbReference>
<accession>A0A6D2KJ31</accession>
<dbReference type="InterPro" id="IPR057222">
    <property type="entry name" value="DUF7900"/>
</dbReference>
<evidence type="ECO:0000256" key="3">
    <source>
        <dbReference type="ARBA" id="ARBA00022833"/>
    </source>
</evidence>
<keyword evidence="6" id="KW-0812">Transmembrane</keyword>
<name>A0A6D2KJ31_9BRAS</name>
<evidence type="ECO:0000256" key="2">
    <source>
        <dbReference type="ARBA" id="ARBA00022771"/>
    </source>
</evidence>